<evidence type="ECO:0000256" key="1">
    <source>
        <dbReference type="ARBA" id="ARBA00009991"/>
    </source>
</evidence>
<dbReference type="InterPro" id="IPR016181">
    <property type="entry name" value="Acyl_CoA_acyltransferase"/>
</dbReference>
<evidence type="ECO:0000259" key="7">
    <source>
        <dbReference type="Pfam" id="PF04377"/>
    </source>
</evidence>
<keyword evidence="3 5" id="KW-0833">Ubl conjugation pathway</keyword>
<dbReference type="GO" id="GO:0005737">
    <property type="term" value="C:cytoplasm"/>
    <property type="evidence" value="ECO:0007669"/>
    <property type="project" value="TreeGrafter"/>
</dbReference>
<evidence type="ECO:0000256" key="5">
    <source>
        <dbReference type="PIRNR" id="PIRNR037207"/>
    </source>
</evidence>
<keyword evidence="2 5" id="KW-0808">Transferase</keyword>
<evidence type="ECO:0000256" key="3">
    <source>
        <dbReference type="ARBA" id="ARBA00022786"/>
    </source>
</evidence>
<comment type="similarity">
    <text evidence="1 5">Belongs to the R-transferase family.</text>
</comment>
<dbReference type="InterPro" id="IPR030700">
    <property type="entry name" value="N-end_Aminoacyl_Trfase"/>
</dbReference>
<feature type="domain" description="N-end aminoacyl transferase N-terminal" evidence="6">
    <location>
        <begin position="24"/>
        <end position="93"/>
    </location>
</feature>
<keyword evidence="9" id="KW-1185">Reference proteome</keyword>
<reference evidence="8" key="1">
    <citation type="submission" date="2021-02" db="EMBL/GenBank/DDBJ databases">
        <authorList>
            <person name="Nowell W R."/>
        </authorList>
    </citation>
    <scope>NUCLEOTIDE SEQUENCE</scope>
    <source>
        <strain evidence="8">Ploen Becks lab</strain>
    </source>
</reference>
<dbReference type="GO" id="GO:0004057">
    <property type="term" value="F:arginyl-tRNA--protein transferase activity"/>
    <property type="evidence" value="ECO:0007669"/>
    <property type="project" value="UniProtKB-EC"/>
</dbReference>
<dbReference type="Proteomes" id="UP000663879">
    <property type="component" value="Unassembled WGS sequence"/>
</dbReference>
<comment type="caution">
    <text evidence="8">The sequence shown here is derived from an EMBL/GenBank/DDBJ whole genome shotgun (WGS) entry which is preliminary data.</text>
</comment>
<dbReference type="AlphaFoldDB" id="A0A813X4A6"/>
<dbReference type="EC" id="2.3.2.8" evidence="5"/>
<dbReference type="Pfam" id="PF04376">
    <property type="entry name" value="ATE_N"/>
    <property type="match status" value="1"/>
</dbReference>
<name>A0A813X4A6_9BILA</name>
<evidence type="ECO:0000256" key="4">
    <source>
        <dbReference type="ARBA" id="ARBA00023315"/>
    </source>
</evidence>
<comment type="function">
    <text evidence="5">Involved in the post-translational conjugation of arginine to the N-terminal aspartate or glutamate of a protein. This arginylation is required for degradation of the protein via the ubiquitin pathway.</text>
</comment>
<keyword evidence="4 5" id="KW-0012">Acyltransferase</keyword>
<evidence type="ECO:0000259" key="6">
    <source>
        <dbReference type="Pfam" id="PF04376"/>
    </source>
</evidence>
<dbReference type="PANTHER" id="PTHR21367">
    <property type="entry name" value="ARGININE-TRNA-PROTEIN TRANSFERASE 1"/>
    <property type="match status" value="1"/>
</dbReference>
<dbReference type="Pfam" id="PF04377">
    <property type="entry name" value="ATE_C"/>
    <property type="match status" value="1"/>
</dbReference>
<organism evidence="8 9">
    <name type="scientific">Brachionus calyciflorus</name>
    <dbReference type="NCBI Taxonomy" id="104777"/>
    <lineage>
        <taxon>Eukaryota</taxon>
        <taxon>Metazoa</taxon>
        <taxon>Spiralia</taxon>
        <taxon>Gnathifera</taxon>
        <taxon>Rotifera</taxon>
        <taxon>Eurotatoria</taxon>
        <taxon>Monogononta</taxon>
        <taxon>Pseudotrocha</taxon>
        <taxon>Ploima</taxon>
        <taxon>Brachionidae</taxon>
        <taxon>Brachionus</taxon>
    </lineage>
</organism>
<accession>A0A813X4A6</accession>
<evidence type="ECO:0000313" key="9">
    <source>
        <dbReference type="Proteomes" id="UP000663879"/>
    </source>
</evidence>
<proteinExistence type="inferred from homology"/>
<dbReference type="PANTHER" id="PTHR21367:SF1">
    <property type="entry name" value="ARGINYL-TRNA--PROTEIN TRANSFERASE 1"/>
    <property type="match status" value="1"/>
</dbReference>
<dbReference type="InterPro" id="IPR017137">
    <property type="entry name" value="Arg-tRNA-P_Trfase_1_euk"/>
</dbReference>
<evidence type="ECO:0000256" key="2">
    <source>
        <dbReference type="ARBA" id="ARBA00022679"/>
    </source>
</evidence>
<evidence type="ECO:0000313" key="8">
    <source>
        <dbReference type="EMBL" id="CAF0861478.1"/>
    </source>
</evidence>
<gene>
    <name evidence="8" type="ORF">OXX778_LOCUS9464</name>
</gene>
<dbReference type="EMBL" id="CAJNOC010001398">
    <property type="protein sequence ID" value="CAF0861478.1"/>
    <property type="molecule type" value="Genomic_DNA"/>
</dbReference>
<protein>
    <recommendedName>
        <fullName evidence="5">Arginyl-tRNA--protein transferase 1</fullName>
        <shortName evidence="5">Arginyltransferase 1</shortName>
        <shortName evidence="5">R-transferase 1</shortName>
        <ecNumber evidence="5">2.3.2.8</ecNumber>
    </recommendedName>
    <alternativeName>
        <fullName evidence="5">Arginine-tRNA--protein transferase 1</fullName>
    </alternativeName>
</protein>
<dbReference type="PIRSF" id="PIRSF037207">
    <property type="entry name" value="ATE1_euk"/>
    <property type="match status" value="1"/>
</dbReference>
<sequence length="520" mass="60695">MSSNTLPNNLSVVSLYGIDDLTPHHCGYCNENGSVSTGMSSDSLRIEHYQKLIDRGWRRSGTYIYKPVMNVTCCPLYTIKCDALSFQLRKSQKNTLKSVRKYLEKGEKKKESLGKKETENSNTTTTELSNIKNHYIQDRIKQTQNTHAKKVMAFFLDKKLNTADFKSKSPNELLNIPKLKAKHKRLFFKLLNLKEKNQINTFSDILGCLKRKMPKPDADSIENYLTICQNPLNKLELKLVRSYPPSNEFENSLTEEHQIYTKYQMKIHKDSEYECSLHQFKRFLCNSPLLAESYNGPLSNINNTDILQRSDIQHDLIGNVSALGYGSFHQQYILNGKIIAVGVIDILDHCVSSVYFFYDPDYQFLNMGTYSALREIEFVRQLSKIDPNIKWYYLGFYAHSCRKMRYKGFFHPSYLLCPEMFTWHPIEYCVPLLNLKKYCRLALNENENNQSANTEDQSKIDNIDNVNIKIRLERNRTRNMKFKDLRNYLSPDHANEFIHMIRGYCNLFGKSVSDEIIIKF</sequence>
<dbReference type="InterPro" id="IPR007471">
    <property type="entry name" value="N-end_Aminoacyl_Trfase_N"/>
</dbReference>
<dbReference type="SUPFAM" id="SSF55729">
    <property type="entry name" value="Acyl-CoA N-acyltransferases (Nat)"/>
    <property type="match status" value="1"/>
</dbReference>
<dbReference type="OrthoDB" id="74183at2759"/>
<comment type="catalytic activity">
    <reaction evidence="5">
        <text>an N-terminal L-alpha-aminoacyl-[protein] + L-arginyl-tRNA(Arg) = an N-terminal L-arginyl-L-aminoacyl-[protein] + tRNA(Arg) + H(+)</text>
        <dbReference type="Rhea" id="RHEA:10208"/>
        <dbReference type="Rhea" id="RHEA-COMP:9658"/>
        <dbReference type="Rhea" id="RHEA-COMP:9673"/>
        <dbReference type="Rhea" id="RHEA-COMP:10636"/>
        <dbReference type="Rhea" id="RHEA-COMP:10638"/>
        <dbReference type="ChEBI" id="CHEBI:15378"/>
        <dbReference type="ChEBI" id="CHEBI:78442"/>
        <dbReference type="ChEBI" id="CHEBI:78513"/>
        <dbReference type="ChEBI" id="CHEBI:78597"/>
        <dbReference type="ChEBI" id="CHEBI:83562"/>
        <dbReference type="EC" id="2.3.2.8"/>
    </reaction>
</comment>
<dbReference type="InterPro" id="IPR007472">
    <property type="entry name" value="N-end_Aminoacyl_Trfase_C"/>
</dbReference>
<feature type="domain" description="N-end rule aminoacyl transferase C-terminal" evidence="7">
    <location>
        <begin position="255"/>
        <end position="417"/>
    </location>
</feature>